<dbReference type="Proteomes" id="UP000284002">
    <property type="component" value="Unassembled WGS sequence"/>
</dbReference>
<proteinExistence type="predicted"/>
<protein>
    <recommendedName>
        <fullName evidence="6">Secreted protein</fullName>
    </recommendedName>
</protein>
<dbReference type="EMBL" id="MOBM01000038">
    <property type="protein sequence ID" value="RON13251.1"/>
    <property type="molecule type" value="Genomic_DNA"/>
</dbReference>
<dbReference type="EMBL" id="MOBM01000038">
    <property type="protein sequence ID" value="RON14133.1"/>
    <property type="molecule type" value="Genomic_DNA"/>
</dbReference>
<sequence>MYLLLAFLQIFIATANALLMLVCNMHHAAWTAHAKSVEAAQPLFNISLFPWHKSGYPSGFSRDASSPLSGRSHPRAPLQYPIGIEVP</sequence>
<evidence type="ECO:0000313" key="3">
    <source>
        <dbReference type="EMBL" id="RON13251.1"/>
    </source>
</evidence>
<dbReference type="AlphaFoldDB" id="A0A423HLV3"/>
<evidence type="ECO:0000256" key="2">
    <source>
        <dbReference type="SAM" id="SignalP"/>
    </source>
</evidence>
<evidence type="ECO:0000313" key="5">
    <source>
        <dbReference type="Proteomes" id="UP000284002"/>
    </source>
</evidence>
<comment type="caution">
    <text evidence="4">The sequence shown here is derived from an EMBL/GenBank/DDBJ whole genome shotgun (WGS) entry which is preliminary data.</text>
</comment>
<feature type="region of interest" description="Disordered" evidence="1">
    <location>
        <begin position="60"/>
        <end position="87"/>
    </location>
</feature>
<gene>
    <name evidence="3" type="ORF">BK662_18990</name>
    <name evidence="4" type="ORF">BK662_23705</name>
</gene>
<accession>A0A423HLV3</accession>
<reference evidence="4 5" key="1">
    <citation type="submission" date="2016-10" db="EMBL/GenBank/DDBJ databases">
        <title>Comparative genome analysis of multiple Pseudomonas spp. focuses on biocontrol and plant growth promoting traits.</title>
        <authorList>
            <person name="Tao X.-Y."/>
            <person name="Taylor C.G."/>
        </authorList>
    </citation>
    <scope>NUCLEOTIDE SEQUENCE [LARGE SCALE GENOMIC DNA]</scope>
    <source>
        <strain evidence="4 5">36C6</strain>
    </source>
</reference>
<organism evidence="4 5">
    <name type="scientific">Pseudomonas frederiksbergensis</name>
    <dbReference type="NCBI Taxonomy" id="104087"/>
    <lineage>
        <taxon>Bacteria</taxon>
        <taxon>Pseudomonadati</taxon>
        <taxon>Pseudomonadota</taxon>
        <taxon>Gammaproteobacteria</taxon>
        <taxon>Pseudomonadales</taxon>
        <taxon>Pseudomonadaceae</taxon>
        <taxon>Pseudomonas</taxon>
    </lineage>
</organism>
<evidence type="ECO:0000313" key="4">
    <source>
        <dbReference type="EMBL" id="RON14133.1"/>
    </source>
</evidence>
<name>A0A423HLV3_9PSED</name>
<keyword evidence="2" id="KW-0732">Signal</keyword>
<feature type="chain" id="PRO_5036107336" description="Secreted protein" evidence="2">
    <location>
        <begin position="29"/>
        <end position="87"/>
    </location>
</feature>
<feature type="signal peptide" evidence="2">
    <location>
        <begin position="1"/>
        <end position="28"/>
    </location>
</feature>
<evidence type="ECO:0008006" key="6">
    <source>
        <dbReference type="Google" id="ProtNLM"/>
    </source>
</evidence>
<evidence type="ECO:0000256" key="1">
    <source>
        <dbReference type="SAM" id="MobiDB-lite"/>
    </source>
</evidence>